<dbReference type="Pfam" id="PF09637">
    <property type="entry name" value="Med18"/>
    <property type="match status" value="1"/>
</dbReference>
<accession>J3NLW4</accession>
<reference evidence="3" key="5">
    <citation type="submission" date="2018-04" db="UniProtKB">
        <authorList>
            <consortium name="EnsemblFungi"/>
        </authorList>
    </citation>
    <scope>IDENTIFICATION</scope>
    <source>
        <strain evidence="3">R3-111a-1</strain>
    </source>
</reference>
<reference evidence="2" key="3">
    <citation type="submission" date="2010-09" db="EMBL/GenBank/DDBJ databases">
        <title>Annotation of Gaeumannomyces graminis var. tritici R3-111a-1.</title>
        <authorList>
            <consortium name="The Broad Institute Genome Sequencing Platform"/>
            <person name="Ma L.-J."/>
            <person name="Dead R."/>
            <person name="Young S.K."/>
            <person name="Zeng Q."/>
            <person name="Gargeya S."/>
            <person name="Fitzgerald M."/>
            <person name="Haas B."/>
            <person name="Abouelleil A."/>
            <person name="Alvarado L."/>
            <person name="Arachchi H.M."/>
            <person name="Berlin A."/>
            <person name="Brown A."/>
            <person name="Chapman S.B."/>
            <person name="Chen Z."/>
            <person name="Dunbar C."/>
            <person name="Freedman E."/>
            <person name="Gearin G."/>
            <person name="Gellesch M."/>
            <person name="Goldberg J."/>
            <person name="Griggs A."/>
            <person name="Gujja S."/>
            <person name="Heiman D."/>
            <person name="Howarth C."/>
            <person name="Larson L."/>
            <person name="Lui A."/>
            <person name="MacDonald P.J.P."/>
            <person name="Mehta T."/>
            <person name="Montmayeur A."/>
            <person name="Murphy C."/>
            <person name="Neiman D."/>
            <person name="Pearson M."/>
            <person name="Priest M."/>
            <person name="Roberts A."/>
            <person name="Saif S."/>
            <person name="Shea T."/>
            <person name="Shenoy N."/>
            <person name="Sisk P."/>
            <person name="Stolte C."/>
            <person name="Sykes S."/>
            <person name="Yandava C."/>
            <person name="Wortman J."/>
            <person name="Nusbaum C."/>
            <person name="Birren B."/>
        </authorList>
    </citation>
    <scope>NUCLEOTIDE SEQUENCE</scope>
    <source>
        <strain evidence="2">R3-111a-1</strain>
    </source>
</reference>
<dbReference type="EMBL" id="GL385395">
    <property type="protein sequence ID" value="EJT82295.1"/>
    <property type="molecule type" value="Genomic_DNA"/>
</dbReference>
<comment type="similarity">
    <text evidence="1">Belongs to the Mediator complex subunit 18 family.</text>
</comment>
<dbReference type="Proteomes" id="UP000006039">
    <property type="component" value="Unassembled WGS sequence"/>
</dbReference>
<sequence length="285" mass="32185">MQELFLTSFVRDGADFERASAVLHGLANMSGWESLHRVVYFAGPLPPKGFNRSIPASAKTQQQQMALWSGLHQVLQKISHVLQLRYEVFRDRDFCPDGQMPTMPIEGPDAELNKMGGTLRWTDFPKPTENQPVISRKKIEIVDQKNLITIVKDNNHRFKSEAIEESVSYFIDSVEISLVRYYHLPPAGAGESPAQPLGGPVLPAWSSLRLLDPSGTWMLFVRTTVFEDNAPDKLKKAQDDLYAMRDKLAGVFDFKMVDRRAHDTRILLPTNNLPAPMPATQRLRG</sequence>
<dbReference type="InterPro" id="IPR019095">
    <property type="entry name" value="Mediator_Med18"/>
</dbReference>
<reference evidence="4" key="1">
    <citation type="submission" date="2010-07" db="EMBL/GenBank/DDBJ databases">
        <title>The genome sequence of Gaeumannomyces graminis var. tritici strain R3-111a-1.</title>
        <authorList>
            <consortium name="The Broad Institute Genome Sequencing Platform"/>
            <person name="Ma L.-J."/>
            <person name="Dead R."/>
            <person name="Young S."/>
            <person name="Zeng Q."/>
            <person name="Koehrsen M."/>
            <person name="Alvarado L."/>
            <person name="Berlin A."/>
            <person name="Chapman S.B."/>
            <person name="Chen Z."/>
            <person name="Freedman E."/>
            <person name="Gellesch M."/>
            <person name="Goldberg J."/>
            <person name="Griggs A."/>
            <person name="Gujja S."/>
            <person name="Heilman E.R."/>
            <person name="Heiman D."/>
            <person name="Hepburn T."/>
            <person name="Howarth C."/>
            <person name="Jen D."/>
            <person name="Larson L."/>
            <person name="Mehta T."/>
            <person name="Neiman D."/>
            <person name="Pearson M."/>
            <person name="Roberts A."/>
            <person name="Saif S."/>
            <person name="Shea T."/>
            <person name="Shenoy N."/>
            <person name="Sisk P."/>
            <person name="Stolte C."/>
            <person name="Sykes S."/>
            <person name="Walk T."/>
            <person name="White J."/>
            <person name="Yandava C."/>
            <person name="Haas B."/>
            <person name="Nusbaum C."/>
            <person name="Birren B."/>
        </authorList>
    </citation>
    <scope>NUCLEOTIDE SEQUENCE [LARGE SCALE GENOMIC DNA]</scope>
    <source>
        <strain evidence="4">R3-111a-1</strain>
    </source>
</reference>
<keyword evidence="1" id="KW-0805">Transcription regulation</keyword>
<dbReference type="RefSeq" id="XP_009218304.1">
    <property type="nucleotide sequence ID" value="XM_009220040.1"/>
</dbReference>
<organism evidence="2">
    <name type="scientific">Gaeumannomyces tritici (strain R3-111a-1)</name>
    <name type="common">Wheat and barley take-all root rot fungus</name>
    <name type="synonym">Gaeumannomyces graminis var. tritici</name>
    <dbReference type="NCBI Taxonomy" id="644352"/>
    <lineage>
        <taxon>Eukaryota</taxon>
        <taxon>Fungi</taxon>
        <taxon>Dikarya</taxon>
        <taxon>Ascomycota</taxon>
        <taxon>Pezizomycotina</taxon>
        <taxon>Sordariomycetes</taxon>
        <taxon>Sordariomycetidae</taxon>
        <taxon>Magnaporthales</taxon>
        <taxon>Magnaporthaceae</taxon>
        <taxon>Gaeumannomyces</taxon>
    </lineage>
</organism>
<dbReference type="HOGENOM" id="CLU_042562_1_0_1"/>
<comment type="function">
    <text evidence="1">Component of the Mediator complex, a coactivator involved in the regulated transcription of nearly all RNA polymerase II-dependent genes. Mediator functions as a bridge to convey information from gene-specific regulatory proteins to the basal RNA polymerase II transcription machinery. Mediator is recruited to promoters by direct interactions with regulatory proteins and serves as a scaffold for the assembly of a functional preinitiation complex with RNA polymerase II and the general transcription factors.</text>
</comment>
<dbReference type="Gene3D" id="2.40.320.10">
    <property type="entry name" value="Hypothetical Protein Pfu-838710-001"/>
    <property type="match status" value="1"/>
</dbReference>
<comment type="subcellular location">
    <subcellularLocation>
        <location evidence="1">Nucleus</location>
    </subcellularLocation>
</comment>
<dbReference type="eggNOG" id="ENOG502RI2G">
    <property type="taxonomic scope" value="Eukaryota"/>
</dbReference>
<dbReference type="GO" id="GO:0003712">
    <property type="term" value="F:transcription coregulator activity"/>
    <property type="evidence" value="ECO:0007669"/>
    <property type="project" value="InterPro"/>
</dbReference>
<gene>
    <name evidence="3" type="primary">20342727</name>
    <name evidence="1" type="synonym">MED18</name>
    <name evidence="2" type="ORF">GGTG_02269</name>
</gene>
<keyword evidence="1" id="KW-0804">Transcription</keyword>
<evidence type="ECO:0000313" key="4">
    <source>
        <dbReference type="Proteomes" id="UP000006039"/>
    </source>
</evidence>
<dbReference type="GO" id="GO:0006357">
    <property type="term" value="P:regulation of transcription by RNA polymerase II"/>
    <property type="evidence" value="ECO:0007669"/>
    <property type="project" value="InterPro"/>
</dbReference>
<evidence type="ECO:0000313" key="2">
    <source>
        <dbReference type="EMBL" id="EJT82295.1"/>
    </source>
</evidence>
<reference evidence="2" key="2">
    <citation type="submission" date="2010-07" db="EMBL/GenBank/DDBJ databases">
        <authorList>
            <consortium name="The Broad Institute Genome Sequencing Platform"/>
            <consortium name="Broad Institute Genome Sequencing Center for Infectious Disease"/>
            <person name="Ma L.-J."/>
            <person name="Dead R."/>
            <person name="Young S."/>
            <person name="Zeng Q."/>
            <person name="Koehrsen M."/>
            <person name="Alvarado L."/>
            <person name="Berlin A."/>
            <person name="Chapman S.B."/>
            <person name="Chen Z."/>
            <person name="Freedman E."/>
            <person name="Gellesch M."/>
            <person name="Goldberg J."/>
            <person name="Griggs A."/>
            <person name="Gujja S."/>
            <person name="Heilman E.R."/>
            <person name="Heiman D."/>
            <person name="Hepburn T."/>
            <person name="Howarth C."/>
            <person name="Jen D."/>
            <person name="Larson L."/>
            <person name="Mehta T."/>
            <person name="Neiman D."/>
            <person name="Pearson M."/>
            <person name="Roberts A."/>
            <person name="Saif S."/>
            <person name="Shea T."/>
            <person name="Shenoy N."/>
            <person name="Sisk P."/>
            <person name="Stolte C."/>
            <person name="Sykes S."/>
            <person name="Walk T."/>
            <person name="White J."/>
            <person name="Yandava C."/>
            <person name="Haas B."/>
            <person name="Nusbaum C."/>
            <person name="Birren B."/>
        </authorList>
    </citation>
    <scope>NUCLEOTIDE SEQUENCE</scope>
    <source>
        <strain evidence="2">R3-111a-1</strain>
    </source>
</reference>
<dbReference type="GeneID" id="20342727"/>
<dbReference type="EnsemblFungi" id="EJT82295">
    <property type="protein sequence ID" value="EJT82295"/>
    <property type="gene ID" value="GGTG_02269"/>
</dbReference>
<dbReference type="VEuPathDB" id="FungiDB:GGTG_02269"/>
<protein>
    <recommendedName>
        <fullName evidence="1">Mediator of RNA polymerase II transcription subunit 18</fullName>
    </recommendedName>
    <alternativeName>
        <fullName evidence="1">Mediator complex subunit 18</fullName>
    </alternativeName>
</protein>
<comment type="subunit">
    <text evidence="1">Component of the Mediator complex.</text>
</comment>
<name>J3NLW4_GAET3</name>
<evidence type="ECO:0000313" key="3">
    <source>
        <dbReference type="EnsemblFungi" id="EJT82295"/>
    </source>
</evidence>
<keyword evidence="1" id="KW-0539">Nucleus</keyword>
<keyword evidence="1" id="KW-0010">Activator</keyword>
<reference evidence="3" key="4">
    <citation type="journal article" date="2015" name="G3 (Bethesda)">
        <title>Genome sequences of three phytopathogenic species of the Magnaporthaceae family of fungi.</title>
        <authorList>
            <person name="Okagaki L.H."/>
            <person name="Nunes C.C."/>
            <person name="Sailsbery J."/>
            <person name="Clay B."/>
            <person name="Brown D."/>
            <person name="John T."/>
            <person name="Oh Y."/>
            <person name="Young N."/>
            <person name="Fitzgerald M."/>
            <person name="Haas B.J."/>
            <person name="Zeng Q."/>
            <person name="Young S."/>
            <person name="Adiconis X."/>
            <person name="Fan L."/>
            <person name="Levin J.Z."/>
            <person name="Mitchell T.K."/>
            <person name="Okubara P.A."/>
            <person name="Farman M.L."/>
            <person name="Kohn L.M."/>
            <person name="Birren B."/>
            <person name="Ma L.-J."/>
            <person name="Dean R.A."/>
        </authorList>
    </citation>
    <scope>NUCLEOTIDE SEQUENCE</scope>
    <source>
        <strain evidence="3">R3-111a-1</strain>
    </source>
</reference>
<keyword evidence="4" id="KW-1185">Reference proteome</keyword>
<dbReference type="AlphaFoldDB" id="J3NLW4"/>
<proteinExistence type="inferred from homology"/>
<dbReference type="GO" id="GO:0016592">
    <property type="term" value="C:mediator complex"/>
    <property type="evidence" value="ECO:0007669"/>
    <property type="project" value="InterPro"/>
</dbReference>
<dbReference type="OrthoDB" id="5348092at2759"/>
<evidence type="ECO:0000256" key="1">
    <source>
        <dbReference type="RuleBase" id="RU364150"/>
    </source>
</evidence>
<dbReference type="STRING" id="644352.J3NLW4"/>